<dbReference type="PANTHER" id="PTHR36509:SF2">
    <property type="entry name" value="BLL3101 PROTEIN"/>
    <property type="match status" value="1"/>
</dbReference>
<evidence type="ECO:0008006" key="5">
    <source>
        <dbReference type="Google" id="ProtNLM"/>
    </source>
</evidence>
<dbReference type="Proteomes" id="UP000588604">
    <property type="component" value="Unassembled WGS sequence"/>
</dbReference>
<evidence type="ECO:0000313" key="4">
    <source>
        <dbReference type="Proteomes" id="UP000588604"/>
    </source>
</evidence>
<dbReference type="EMBL" id="JACIJO010000007">
    <property type="protein sequence ID" value="MBB6329024.1"/>
    <property type="molecule type" value="Genomic_DNA"/>
</dbReference>
<dbReference type="Pfam" id="PF06863">
    <property type="entry name" value="DUF1254"/>
    <property type="match status" value="1"/>
</dbReference>
<comment type="caution">
    <text evidence="3">The sequence shown here is derived from an EMBL/GenBank/DDBJ whole genome shotgun (WGS) entry which is preliminary data.</text>
</comment>
<dbReference type="SUPFAM" id="SSF160935">
    <property type="entry name" value="VPA0735-like"/>
    <property type="match status" value="1"/>
</dbReference>
<keyword evidence="4" id="KW-1185">Reference proteome</keyword>
<gene>
    <name evidence="3" type="ORF">FHS59_004688</name>
</gene>
<dbReference type="PROSITE" id="PS51257">
    <property type="entry name" value="PROKAR_LIPOPROTEIN"/>
    <property type="match status" value="1"/>
</dbReference>
<sequence>MKTLEKMMTLAILIMMMGCQQAKKELSQEEAREIAKEAYIYGLPLVLNYKTFYANTINKNSGDYKGEINKISCEARLYTPEDKAIVTVNSDTPYCMYWNDVRAEPVVVTVPEVDPNRYYSFQFIDLYTHNFAYVGSLTTGSKEGTFLIALDSWKGEIPEGITEVIRTETGIFFTIIRTQLMNSNDLENVKSIQNDYSLETLSAYLGEESKGNSTSDVYPQWVEGSQFTEASFVYLDAVLNLIQTPNATEMELLERFKKLGIGTTEGFDLTGFSPEIQEAIKQGVKDGFSSMEAFIAETNKDPLGSAKIFGTRTFLEQSAKNNYQHGTPFLIRAVAANLGIYGNSASEAIYPMFLVDADGNPMDALQNKYTLTFDANELPPVNAFWSLTMYDGKSQLLVENALDKYLVNSSMVDNFVKNDDGSLTLYIQSESPGKDLESNWVPAPNGPFYTVLRLYGPKNEVLSGEWKTPKMLKQIN</sequence>
<dbReference type="InterPro" id="IPR037049">
    <property type="entry name" value="DUF1214_C_sf"/>
</dbReference>
<organism evidence="3 4">
    <name type="scientific">Algoriphagus iocasae</name>
    <dbReference type="NCBI Taxonomy" id="1836499"/>
    <lineage>
        <taxon>Bacteria</taxon>
        <taxon>Pseudomonadati</taxon>
        <taxon>Bacteroidota</taxon>
        <taxon>Cytophagia</taxon>
        <taxon>Cytophagales</taxon>
        <taxon>Cyclobacteriaceae</taxon>
        <taxon>Algoriphagus</taxon>
    </lineage>
</organism>
<evidence type="ECO:0000259" key="1">
    <source>
        <dbReference type="Pfam" id="PF06742"/>
    </source>
</evidence>
<dbReference type="Pfam" id="PF06742">
    <property type="entry name" value="DUF1214"/>
    <property type="match status" value="1"/>
</dbReference>
<protein>
    <recommendedName>
        <fullName evidence="5">DUF1254 domain-containing protein</fullName>
    </recommendedName>
</protein>
<dbReference type="Gene3D" id="2.60.40.1610">
    <property type="entry name" value="Domain of unknown function DUF1254"/>
    <property type="match status" value="1"/>
</dbReference>
<dbReference type="RefSeq" id="WP_221444572.1">
    <property type="nucleotide sequence ID" value="NZ_JACIJO010000007.1"/>
</dbReference>
<dbReference type="InterPro" id="IPR037050">
    <property type="entry name" value="DUF1254_sf"/>
</dbReference>
<reference evidence="3 4" key="1">
    <citation type="submission" date="2020-08" db="EMBL/GenBank/DDBJ databases">
        <title>Genomic Encyclopedia of Type Strains, Phase IV (KMG-IV): sequencing the most valuable type-strain genomes for metagenomic binning, comparative biology and taxonomic classification.</title>
        <authorList>
            <person name="Goeker M."/>
        </authorList>
    </citation>
    <scope>NUCLEOTIDE SEQUENCE [LARGE SCALE GENOMIC DNA]</scope>
    <source>
        <strain evidence="3 4">DSM 102044</strain>
    </source>
</reference>
<feature type="domain" description="DUF1214" evidence="1">
    <location>
        <begin position="347"/>
        <end position="458"/>
    </location>
</feature>
<dbReference type="Gene3D" id="2.60.120.600">
    <property type="entry name" value="Domain of unknown function DUF1214, C-terminal domain"/>
    <property type="match status" value="1"/>
</dbReference>
<accession>A0A841MWT8</accession>
<feature type="domain" description="DUF1254" evidence="2">
    <location>
        <begin position="68"/>
        <end position="199"/>
    </location>
</feature>
<name>A0A841MWT8_9BACT</name>
<proteinExistence type="predicted"/>
<evidence type="ECO:0000259" key="2">
    <source>
        <dbReference type="Pfam" id="PF06863"/>
    </source>
</evidence>
<evidence type="ECO:0000313" key="3">
    <source>
        <dbReference type="EMBL" id="MBB6329024.1"/>
    </source>
</evidence>
<dbReference type="PANTHER" id="PTHR36509">
    <property type="entry name" value="BLL3101 PROTEIN"/>
    <property type="match status" value="1"/>
</dbReference>
<dbReference type="InterPro" id="IPR010621">
    <property type="entry name" value="DUF1214"/>
</dbReference>
<dbReference type="AlphaFoldDB" id="A0A841MWT8"/>
<dbReference type="InterPro" id="IPR010679">
    <property type="entry name" value="DUF1254"/>
</dbReference>